<dbReference type="PANTHER" id="PTHR16943:SF8">
    <property type="entry name" value="2-METHYLCITRATE DEHYDRATASE"/>
    <property type="match status" value="1"/>
</dbReference>
<dbReference type="Proteomes" id="UP000310334">
    <property type="component" value="Unassembled WGS sequence"/>
</dbReference>
<dbReference type="InterPro" id="IPR045336">
    <property type="entry name" value="MmgE_PrpD_N"/>
</dbReference>
<dbReference type="SUPFAM" id="SSF103378">
    <property type="entry name" value="2-methylcitrate dehydratase PrpD"/>
    <property type="match status" value="1"/>
</dbReference>
<keyword evidence="5" id="KW-1185">Reference proteome</keyword>
<organism evidence="4 5">
    <name type="scientific">Metabacillus sediminilitoris</name>
    <dbReference type="NCBI Taxonomy" id="2567941"/>
    <lineage>
        <taxon>Bacteria</taxon>
        <taxon>Bacillati</taxon>
        <taxon>Bacillota</taxon>
        <taxon>Bacilli</taxon>
        <taxon>Bacillales</taxon>
        <taxon>Bacillaceae</taxon>
        <taxon>Metabacillus</taxon>
    </lineage>
</organism>
<dbReference type="Pfam" id="PF19305">
    <property type="entry name" value="MmgE_PrpD_C"/>
    <property type="match status" value="1"/>
</dbReference>
<name>A0A4S4BN23_9BACI</name>
<dbReference type="InterPro" id="IPR045337">
    <property type="entry name" value="MmgE_PrpD_C"/>
</dbReference>
<sequence>MNMNDKNTISVMNSEKGYQSIDDQNMTERLAAHVANYGNIQLDKGLVHQVKRTCLDYVCAAITGANTEVSRLVYEYLIESEGRGTTNIIGYQSGLLKGNAAFLNGTSAHCLDMDDGHTGGSVHPGTVVFPVVFAIAQHVKPTFDELAKAIVIGYDVCLRISSAIHPSSRQRGFHNTPVAGIFGAVAAASVLYGLKKEEVQNAFGIAGSFAGGIFAFLGTGSEVKRIHPGQAARDGISAVELTRKGLSGPKDVLEGENGLFQAFADGKVSVERMFKDIGEKYEIMNIYFKPYPCCRHLHSSIDAVYELKMNAQIQPLDIAEIRIGVNKIAYLHRHKNCQTLLDAQMSLPYAIASAIYHPVLEVNHFQPEQTKETISRLAQLVEVYVDEEADQHYPAQRAARLEIKLKNSKTLTCYVENPLGEPSKPLSDEKLEMKFIANCSSIIGEERAKSIVQSIKNLEEYMETLYSI</sequence>
<dbReference type="EMBL" id="SSNT01000025">
    <property type="protein sequence ID" value="THF75672.1"/>
    <property type="molecule type" value="Genomic_DNA"/>
</dbReference>
<dbReference type="InterPro" id="IPR042188">
    <property type="entry name" value="MmgE/PrpD_sf_2"/>
</dbReference>
<evidence type="ECO:0000313" key="4">
    <source>
        <dbReference type="EMBL" id="THF75672.1"/>
    </source>
</evidence>
<gene>
    <name evidence="4" type="ORF">E6W99_23100</name>
</gene>
<feature type="domain" description="MmgE/PrpD N-terminal" evidence="2">
    <location>
        <begin position="28"/>
        <end position="267"/>
    </location>
</feature>
<evidence type="ECO:0000259" key="3">
    <source>
        <dbReference type="Pfam" id="PF19305"/>
    </source>
</evidence>
<dbReference type="InterPro" id="IPR005656">
    <property type="entry name" value="MmgE_PrpD"/>
</dbReference>
<dbReference type="Gene3D" id="3.30.1330.120">
    <property type="entry name" value="2-methylcitrate dehydratase PrpD"/>
    <property type="match status" value="1"/>
</dbReference>
<evidence type="ECO:0000313" key="5">
    <source>
        <dbReference type="Proteomes" id="UP000310334"/>
    </source>
</evidence>
<dbReference type="AlphaFoldDB" id="A0A4S4BN23"/>
<comment type="similarity">
    <text evidence="1">Belongs to the PrpD family.</text>
</comment>
<comment type="caution">
    <text evidence="4">The sequence shown here is derived from an EMBL/GenBank/DDBJ whole genome shotgun (WGS) entry which is preliminary data.</text>
</comment>
<reference evidence="4 5" key="1">
    <citation type="submission" date="2019-04" db="EMBL/GenBank/DDBJ databases">
        <title>Bacillus sediminilitoris sp. nov., isolated from a tidal flat sediment on the East China Sea.</title>
        <authorList>
            <person name="Wei Y."/>
            <person name="Mao H."/>
            <person name="Fang J."/>
        </authorList>
    </citation>
    <scope>NUCLEOTIDE SEQUENCE [LARGE SCALE GENOMIC DNA]</scope>
    <source>
        <strain evidence="4 5">DSL-17</strain>
    </source>
</reference>
<accession>A0A4S4BN23</accession>
<dbReference type="InterPro" id="IPR042183">
    <property type="entry name" value="MmgE/PrpD_sf_1"/>
</dbReference>
<dbReference type="GO" id="GO:0016829">
    <property type="term" value="F:lyase activity"/>
    <property type="evidence" value="ECO:0007669"/>
    <property type="project" value="InterPro"/>
</dbReference>
<proteinExistence type="inferred from homology"/>
<evidence type="ECO:0000256" key="1">
    <source>
        <dbReference type="ARBA" id="ARBA00006174"/>
    </source>
</evidence>
<dbReference type="Pfam" id="PF03972">
    <property type="entry name" value="MmgE_PrpD_N"/>
    <property type="match status" value="1"/>
</dbReference>
<dbReference type="PANTHER" id="PTHR16943">
    <property type="entry name" value="2-METHYLCITRATE DEHYDRATASE-RELATED"/>
    <property type="match status" value="1"/>
</dbReference>
<dbReference type="InterPro" id="IPR036148">
    <property type="entry name" value="MmgE/PrpD_sf"/>
</dbReference>
<evidence type="ECO:0000259" key="2">
    <source>
        <dbReference type="Pfam" id="PF03972"/>
    </source>
</evidence>
<protein>
    <submittedName>
        <fullName evidence="4">MmgE/PrpD family protein</fullName>
    </submittedName>
</protein>
<feature type="domain" description="MmgE/PrpD C-terminal" evidence="3">
    <location>
        <begin position="291"/>
        <end position="458"/>
    </location>
</feature>
<dbReference type="Gene3D" id="1.10.4100.10">
    <property type="entry name" value="2-methylcitrate dehydratase PrpD"/>
    <property type="match status" value="1"/>
</dbReference>
<dbReference type="OrthoDB" id="9791416at2"/>